<dbReference type="InterPro" id="IPR027417">
    <property type="entry name" value="P-loop_NTPase"/>
</dbReference>
<dbReference type="InterPro" id="IPR042109">
    <property type="entry name" value="Adenylosuccinate_synth_dom1"/>
</dbReference>
<dbReference type="InterPro" id="IPR018220">
    <property type="entry name" value="Adenylosuccin_syn_GTP-bd"/>
</dbReference>
<comment type="catalytic activity">
    <reaction evidence="8 10">
        <text>IMP + L-aspartate + GTP = N(6)-(1,2-dicarboxyethyl)-AMP + GDP + phosphate + 2 H(+)</text>
        <dbReference type="Rhea" id="RHEA:15753"/>
        <dbReference type="ChEBI" id="CHEBI:15378"/>
        <dbReference type="ChEBI" id="CHEBI:29991"/>
        <dbReference type="ChEBI" id="CHEBI:37565"/>
        <dbReference type="ChEBI" id="CHEBI:43474"/>
        <dbReference type="ChEBI" id="CHEBI:57567"/>
        <dbReference type="ChEBI" id="CHEBI:58053"/>
        <dbReference type="ChEBI" id="CHEBI:58189"/>
        <dbReference type="EC" id="6.3.4.4"/>
    </reaction>
</comment>
<feature type="active site" evidence="9">
    <location>
        <position position="138"/>
    </location>
</feature>
<keyword evidence="4 8" id="KW-0547">Nucleotide-binding</keyword>
<feature type="binding site" evidence="8">
    <location>
        <position position="300"/>
    </location>
    <ligand>
        <name>GTP</name>
        <dbReference type="ChEBI" id="CHEBI:37565"/>
    </ligand>
</feature>
<organism evidence="11 12">
    <name type="scientific">Caminibacter mediatlanticus TB-2</name>
    <dbReference type="NCBI Taxonomy" id="391592"/>
    <lineage>
        <taxon>Bacteria</taxon>
        <taxon>Pseudomonadati</taxon>
        <taxon>Campylobacterota</taxon>
        <taxon>Epsilonproteobacteria</taxon>
        <taxon>Nautiliales</taxon>
        <taxon>Nautiliaceae</taxon>
        <taxon>Caminibacter</taxon>
    </lineage>
</organism>
<feature type="binding site" description="in other chain" evidence="8">
    <location>
        <position position="127"/>
    </location>
    <ligand>
        <name>IMP</name>
        <dbReference type="ChEBI" id="CHEBI:58053"/>
        <note>ligand shared between dimeric partners</note>
    </ligand>
</feature>
<dbReference type="SUPFAM" id="SSF52540">
    <property type="entry name" value="P-loop containing nucleoside triphosphate hydrolases"/>
    <property type="match status" value="1"/>
</dbReference>
<proteinExistence type="inferred from homology"/>
<protein>
    <recommendedName>
        <fullName evidence="8 10">Adenylosuccinate synthetase</fullName>
        <shortName evidence="8">AMPSase</shortName>
        <shortName evidence="8">AdSS</shortName>
        <ecNumber evidence="8 10">6.3.4.4</ecNumber>
    </recommendedName>
    <alternativeName>
        <fullName evidence="8">IMP--aspartate ligase</fullName>
    </alternativeName>
</protein>
<dbReference type="Gene3D" id="1.10.300.10">
    <property type="entry name" value="Adenylosuccinate Synthetase, subunit A, domain 2"/>
    <property type="match status" value="1"/>
</dbReference>
<feature type="binding site" evidence="8">
    <location>
        <begin position="404"/>
        <end position="406"/>
    </location>
    <ligand>
        <name>GTP</name>
        <dbReference type="ChEBI" id="CHEBI:37565"/>
    </ligand>
</feature>
<comment type="subunit">
    <text evidence="1 8">Homodimer.</text>
</comment>
<dbReference type="HAMAP" id="MF_00011">
    <property type="entry name" value="Adenylosucc_synth"/>
    <property type="match status" value="1"/>
</dbReference>
<feature type="active site" description="Proton acceptor" evidence="8">
    <location>
        <position position="14"/>
    </location>
</feature>
<feature type="active site" description="Proton donor" evidence="8">
    <location>
        <position position="42"/>
    </location>
</feature>
<comment type="cofactor">
    <cofactor evidence="8">
        <name>Mg(2+)</name>
        <dbReference type="ChEBI" id="CHEBI:18420"/>
    </cofactor>
    <text evidence="8">Binds 1 Mg(2+) ion per subunit.</text>
</comment>
<evidence type="ECO:0000256" key="8">
    <source>
        <dbReference type="HAMAP-Rule" id="MF_00011"/>
    </source>
</evidence>
<dbReference type="InterPro" id="IPR042111">
    <property type="entry name" value="Adenylosuccinate_synth_dom3"/>
</dbReference>
<comment type="pathway">
    <text evidence="8 10">Purine metabolism; AMP biosynthesis via de novo pathway; AMP from IMP: step 1/2.</text>
</comment>
<dbReference type="PANTHER" id="PTHR11846:SF0">
    <property type="entry name" value="ADENYLOSUCCINATE SYNTHETASE"/>
    <property type="match status" value="1"/>
</dbReference>
<keyword evidence="12" id="KW-1185">Reference proteome</keyword>
<dbReference type="PROSITE" id="PS00513">
    <property type="entry name" value="ADENYLOSUCCIN_SYN_2"/>
    <property type="match status" value="1"/>
</dbReference>
<dbReference type="InterPro" id="IPR042110">
    <property type="entry name" value="Adenylosuccinate_synth_dom2"/>
</dbReference>
<dbReference type="EMBL" id="CP040463">
    <property type="protein sequence ID" value="QCT93928.1"/>
    <property type="molecule type" value="Genomic_DNA"/>
</dbReference>
<feature type="binding site" evidence="8">
    <location>
        <position position="141"/>
    </location>
    <ligand>
        <name>IMP</name>
        <dbReference type="ChEBI" id="CHEBI:58053"/>
        <note>ligand shared between dimeric partners</note>
    </ligand>
</feature>
<evidence type="ECO:0000256" key="9">
    <source>
        <dbReference type="PROSITE-ProRule" id="PRU10134"/>
    </source>
</evidence>
<dbReference type="Proteomes" id="UP000306825">
    <property type="component" value="Chromosome"/>
</dbReference>
<dbReference type="CDD" id="cd03108">
    <property type="entry name" value="AdSS"/>
    <property type="match status" value="1"/>
</dbReference>
<feature type="binding site" description="in other chain" evidence="8">
    <location>
        <begin position="14"/>
        <end position="17"/>
    </location>
    <ligand>
        <name>IMP</name>
        <dbReference type="ChEBI" id="CHEBI:58053"/>
        <note>ligand shared between dimeric partners</note>
    </ligand>
</feature>
<evidence type="ECO:0000256" key="10">
    <source>
        <dbReference type="RuleBase" id="RU000520"/>
    </source>
</evidence>
<dbReference type="Gene3D" id="3.40.440.10">
    <property type="entry name" value="Adenylosuccinate Synthetase, subunit A, domain 1"/>
    <property type="match status" value="1"/>
</dbReference>
<accession>A0ABX5V6N4</accession>
<evidence type="ECO:0000256" key="7">
    <source>
        <dbReference type="ARBA" id="ARBA00023134"/>
    </source>
</evidence>
<evidence type="ECO:0000256" key="1">
    <source>
        <dbReference type="ARBA" id="ARBA00011738"/>
    </source>
</evidence>
<dbReference type="InterPro" id="IPR033128">
    <property type="entry name" value="Adenylosuccin_syn_Lys_AS"/>
</dbReference>
<keyword evidence="5 8" id="KW-0658">Purine biosynthesis</keyword>
<name>A0ABX5V6N4_9BACT</name>
<feature type="binding site" description="in other chain" evidence="8">
    <location>
        <position position="298"/>
    </location>
    <ligand>
        <name>IMP</name>
        <dbReference type="ChEBI" id="CHEBI:58053"/>
        <note>ligand shared between dimeric partners</note>
    </ligand>
</feature>
<feature type="binding site" evidence="8">
    <location>
        <begin position="13"/>
        <end position="19"/>
    </location>
    <ligand>
        <name>GTP</name>
        <dbReference type="ChEBI" id="CHEBI:37565"/>
    </ligand>
</feature>
<dbReference type="SMART" id="SM00788">
    <property type="entry name" value="Adenylsucc_synt"/>
    <property type="match status" value="1"/>
</dbReference>
<dbReference type="InterPro" id="IPR001114">
    <property type="entry name" value="Adenylosuccinate_synthetase"/>
</dbReference>
<comment type="subcellular location">
    <subcellularLocation>
        <location evidence="8">Cytoplasm</location>
    </subcellularLocation>
</comment>
<comment type="function">
    <text evidence="8">Plays an important role in the de novo pathway of purine nucleotide biosynthesis. Catalyzes the first committed step in the biosynthesis of AMP from IMP.</text>
</comment>
<dbReference type="Pfam" id="PF00709">
    <property type="entry name" value="Adenylsucc_synt"/>
    <property type="match status" value="1"/>
</dbReference>
<keyword evidence="3 8" id="KW-0479">Metal-binding</keyword>
<feature type="binding site" description="in other chain" evidence="8">
    <location>
        <begin position="39"/>
        <end position="42"/>
    </location>
    <ligand>
        <name>IMP</name>
        <dbReference type="ChEBI" id="CHEBI:58053"/>
        <note>ligand shared between dimeric partners</note>
    </ligand>
</feature>
<feature type="binding site" evidence="8">
    <location>
        <position position="14"/>
    </location>
    <ligand>
        <name>Mg(2+)</name>
        <dbReference type="ChEBI" id="CHEBI:18420"/>
    </ligand>
</feature>
<comment type="similarity">
    <text evidence="8 10">Belongs to the adenylosuccinate synthetase family.</text>
</comment>
<dbReference type="NCBIfam" id="NF002223">
    <property type="entry name" value="PRK01117.1"/>
    <property type="match status" value="1"/>
</dbReference>
<dbReference type="RefSeq" id="WP_138322885.1">
    <property type="nucleotide sequence ID" value="NZ_CP040463.1"/>
</dbReference>
<reference evidence="11 12" key="1">
    <citation type="submission" date="2019-05" db="EMBL/GenBank/DDBJ databases">
        <title>A comparative analysis of the Nautiliaceae.</title>
        <authorList>
            <person name="Grosche A."/>
            <person name="Smedile F."/>
            <person name="Vetriani C."/>
        </authorList>
    </citation>
    <scope>NUCLEOTIDE SEQUENCE [LARGE SCALE GENOMIC DNA]</scope>
    <source>
        <strain evidence="11 12">TB-2</strain>
    </source>
</reference>
<feature type="binding site" evidence="8">
    <location>
        <begin position="41"/>
        <end position="43"/>
    </location>
    <ligand>
        <name>GTP</name>
        <dbReference type="ChEBI" id="CHEBI:37565"/>
    </ligand>
</feature>
<evidence type="ECO:0000313" key="11">
    <source>
        <dbReference type="EMBL" id="QCT93928.1"/>
    </source>
</evidence>
<feature type="binding site" description="in other chain" evidence="8">
    <location>
        <position position="234"/>
    </location>
    <ligand>
        <name>IMP</name>
        <dbReference type="ChEBI" id="CHEBI:58053"/>
        <note>ligand shared between dimeric partners</note>
    </ligand>
</feature>
<keyword evidence="7 8" id="KW-0342">GTP-binding</keyword>
<dbReference type="Gene3D" id="3.90.170.10">
    <property type="entry name" value="Adenylosuccinate Synthetase, subunit A, domain 3"/>
    <property type="match status" value="1"/>
</dbReference>
<dbReference type="GO" id="GO:0004019">
    <property type="term" value="F:adenylosuccinate synthase activity"/>
    <property type="evidence" value="ECO:0007669"/>
    <property type="project" value="UniProtKB-EC"/>
</dbReference>
<keyword evidence="2 8" id="KW-0436">Ligase</keyword>
<evidence type="ECO:0000256" key="6">
    <source>
        <dbReference type="ARBA" id="ARBA00022842"/>
    </source>
</evidence>
<feature type="binding site" evidence="8">
    <location>
        <begin position="294"/>
        <end position="300"/>
    </location>
    <ligand>
        <name>substrate</name>
    </ligand>
</feature>
<evidence type="ECO:0000256" key="2">
    <source>
        <dbReference type="ARBA" id="ARBA00022598"/>
    </source>
</evidence>
<evidence type="ECO:0000313" key="12">
    <source>
        <dbReference type="Proteomes" id="UP000306825"/>
    </source>
</evidence>
<sequence length="415" mass="46514">MLMVDMVVGLQWGDEGKGKIVDLIAKNYDIVIRSQGGHNAGHTVVVDSKKYALHLLPSGVLNPNAVNVIANGVVVYPPQLIKEIEEFDKDIKNKLIISDKAHMILDHHIAIDRAREKLRGKNAIGTTGRGIGPAYADKIARVGVRMGELKNIEKLLEKLNHYYEMNKGYFEYLGVEIPKIEELKKELEYWKEELGDLITDTTKFLWDNFDKNMLLEGAQATLLDIDHGTYPYVTSSNTIASGALTGSGIPPKRLNKVIGIAKAYTTRVGNGPFPTEEISSLGDKIRENGAEFGTTTGRPRRCGWFDLVACKYAVTINGCDEVAIMKLDVLDGFDEVKICVAYQKNSEIIDYFPSDLEDVEPIYERLRGWDKTAGITKWDNLPENAKKYIEFIEDKIKTKIKYISTGPDRDSTIIR</sequence>
<feature type="binding site" description="in other chain" evidence="8">
    <location>
        <position position="219"/>
    </location>
    <ligand>
        <name>IMP</name>
        <dbReference type="ChEBI" id="CHEBI:58053"/>
        <note>ligand shared between dimeric partners</note>
    </ligand>
</feature>
<keyword evidence="6 8" id="KW-0460">Magnesium</keyword>
<feature type="binding site" evidence="8">
    <location>
        <position position="41"/>
    </location>
    <ligand>
        <name>Mg(2+)</name>
        <dbReference type="ChEBI" id="CHEBI:18420"/>
    </ligand>
</feature>
<dbReference type="PANTHER" id="PTHR11846">
    <property type="entry name" value="ADENYLOSUCCINATE SYNTHETASE"/>
    <property type="match status" value="1"/>
</dbReference>
<feature type="binding site" evidence="8">
    <location>
        <begin position="326"/>
        <end position="328"/>
    </location>
    <ligand>
        <name>GTP</name>
        <dbReference type="ChEBI" id="CHEBI:37565"/>
    </ligand>
</feature>
<dbReference type="NCBIfam" id="TIGR00184">
    <property type="entry name" value="purA"/>
    <property type="match status" value="1"/>
</dbReference>
<evidence type="ECO:0000256" key="3">
    <source>
        <dbReference type="ARBA" id="ARBA00022723"/>
    </source>
</evidence>
<evidence type="ECO:0000256" key="4">
    <source>
        <dbReference type="ARBA" id="ARBA00022741"/>
    </source>
</evidence>
<gene>
    <name evidence="8" type="primary">purA</name>
    <name evidence="11" type="ORF">FE773_01645</name>
</gene>
<keyword evidence="8" id="KW-0963">Cytoplasm</keyword>
<dbReference type="EC" id="6.3.4.4" evidence="8 10"/>
<dbReference type="PROSITE" id="PS01266">
    <property type="entry name" value="ADENYLOSUCCIN_SYN_1"/>
    <property type="match status" value="1"/>
</dbReference>
<evidence type="ECO:0000256" key="5">
    <source>
        <dbReference type="ARBA" id="ARBA00022755"/>
    </source>
</evidence>